<keyword evidence="4" id="KW-1185">Reference proteome</keyword>
<feature type="region of interest" description="Disordered" evidence="1">
    <location>
        <begin position="263"/>
        <end position="282"/>
    </location>
</feature>
<organism evidence="3 4">
    <name type="scientific">Mytilus galloprovincialis</name>
    <name type="common">Mediterranean mussel</name>
    <dbReference type="NCBI Taxonomy" id="29158"/>
    <lineage>
        <taxon>Eukaryota</taxon>
        <taxon>Metazoa</taxon>
        <taxon>Spiralia</taxon>
        <taxon>Lophotrochozoa</taxon>
        <taxon>Mollusca</taxon>
        <taxon>Bivalvia</taxon>
        <taxon>Autobranchia</taxon>
        <taxon>Pteriomorphia</taxon>
        <taxon>Mytilida</taxon>
        <taxon>Mytiloidea</taxon>
        <taxon>Mytilidae</taxon>
        <taxon>Mytilinae</taxon>
        <taxon>Mytilus</taxon>
    </lineage>
</organism>
<evidence type="ECO:0000256" key="2">
    <source>
        <dbReference type="SAM" id="SignalP"/>
    </source>
</evidence>
<keyword evidence="2" id="KW-0732">Signal</keyword>
<name>A0A8B6EZK1_MYTGA</name>
<protein>
    <submittedName>
        <fullName evidence="3">Uncharacterized protein</fullName>
    </submittedName>
</protein>
<accession>A0A8B6EZK1</accession>
<dbReference type="Gene3D" id="2.60.40.60">
    <property type="entry name" value="Cadherins"/>
    <property type="match status" value="1"/>
</dbReference>
<evidence type="ECO:0000313" key="4">
    <source>
        <dbReference type="Proteomes" id="UP000596742"/>
    </source>
</evidence>
<sequence>MLLVQYLIGFSLVIVKSQDQRGSTVCDINHRHTSCPHLYCCARDDFLLEDILCKPYGRLNDRCTTVHSEEDCPCLKGLYCKTDLTSSTFTSIYGHCHNDTIDRAPTTLRPTTTTRMHSNNHPPQIHLRNHSIYVSRDTNVGTNITGFTATDRDGGDRGNIHCSILQIPYFGITKFTPHSFEIIVKSSLRTLTPQTFQVFIDCEDDGFPQLNNIAKLDVHILIELSPLYTTVPVSTGAPESTTTSSSITNINTESTSTVTFTESVSSSLTGNTSQTPLKTNRRSLRLFKANKNRK</sequence>
<gene>
    <name evidence="3" type="ORF">MGAL_10B013315</name>
</gene>
<evidence type="ECO:0000313" key="3">
    <source>
        <dbReference type="EMBL" id="VDI41138.1"/>
    </source>
</evidence>
<feature type="chain" id="PRO_5033026416" evidence="2">
    <location>
        <begin position="18"/>
        <end position="294"/>
    </location>
</feature>
<reference evidence="3" key="1">
    <citation type="submission" date="2018-11" db="EMBL/GenBank/DDBJ databases">
        <authorList>
            <person name="Alioto T."/>
            <person name="Alioto T."/>
        </authorList>
    </citation>
    <scope>NUCLEOTIDE SEQUENCE</scope>
</reference>
<comment type="caution">
    <text evidence="3">The sequence shown here is derived from an EMBL/GenBank/DDBJ whole genome shotgun (WGS) entry which is preliminary data.</text>
</comment>
<evidence type="ECO:0000256" key="1">
    <source>
        <dbReference type="SAM" id="MobiDB-lite"/>
    </source>
</evidence>
<dbReference type="GO" id="GO:0005509">
    <property type="term" value="F:calcium ion binding"/>
    <property type="evidence" value="ECO:0007669"/>
    <property type="project" value="InterPro"/>
</dbReference>
<dbReference type="AlphaFoldDB" id="A0A8B6EZK1"/>
<dbReference type="CDD" id="cd11304">
    <property type="entry name" value="Cadherin_repeat"/>
    <property type="match status" value="1"/>
</dbReference>
<dbReference type="OrthoDB" id="6086329at2759"/>
<feature type="signal peptide" evidence="2">
    <location>
        <begin position="1"/>
        <end position="17"/>
    </location>
</feature>
<dbReference type="SUPFAM" id="SSF49313">
    <property type="entry name" value="Cadherin-like"/>
    <property type="match status" value="1"/>
</dbReference>
<dbReference type="GO" id="GO:0016020">
    <property type="term" value="C:membrane"/>
    <property type="evidence" value="ECO:0007669"/>
    <property type="project" value="InterPro"/>
</dbReference>
<dbReference type="Gene3D" id="2.10.80.10">
    <property type="entry name" value="Lipase, subunit A"/>
    <property type="match status" value="1"/>
</dbReference>
<proteinExistence type="predicted"/>
<dbReference type="EMBL" id="UYJE01005865">
    <property type="protein sequence ID" value="VDI41138.1"/>
    <property type="molecule type" value="Genomic_DNA"/>
</dbReference>
<dbReference type="Proteomes" id="UP000596742">
    <property type="component" value="Unassembled WGS sequence"/>
</dbReference>
<dbReference type="InterPro" id="IPR015919">
    <property type="entry name" value="Cadherin-like_sf"/>
</dbReference>